<gene>
    <name evidence="11" type="ORF">RDWZM_008826</name>
</gene>
<organism evidence="11 12">
    <name type="scientific">Blomia tropicalis</name>
    <name type="common">Mite</name>
    <dbReference type="NCBI Taxonomy" id="40697"/>
    <lineage>
        <taxon>Eukaryota</taxon>
        <taxon>Metazoa</taxon>
        <taxon>Ecdysozoa</taxon>
        <taxon>Arthropoda</taxon>
        <taxon>Chelicerata</taxon>
        <taxon>Arachnida</taxon>
        <taxon>Acari</taxon>
        <taxon>Acariformes</taxon>
        <taxon>Sarcoptiformes</taxon>
        <taxon>Astigmata</taxon>
        <taxon>Glycyphagoidea</taxon>
        <taxon>Echimyopodidae</taxon>
        <taxon>Blomia</taxon>
    </lineage>
</organism>
<dbReference type="AlphaFoldDB" id="A0A9Q0M2F0"/>
<feature type="transmembrane region" description="Helical" evidence="9">
    <location>
        <begin position="450"/>
        <end position="471"/>
    </location>
</feature>
<keyword evidence="8" id="KW-0704">Schiff base</keyword>
<dbReference type="InterPro" id="IPR002220">
    <property type="entry name" value="DapA-like"/>
</dbReference>
<dbReference type="EMBL" id="JAPWDV010000003">
    <property type="protein sequence ID" value="KAJ6217669.1"/>
    <property type="molecule type" value="Genomic_DNA"/>
</dbReference>
<dbReference type="PROSITE" id="PS00665">
    <property type="entry name" value="DHDPS_1"/>
    <property type="match status" value="1"/>
</dbReference>
<dbReference type="PANTHER" id="PTHR21324">
    <property type="entry name" value="FASTING-INDUCIBLE INTEGRAL MEMBRANE PROTEIN TM6P1-RELATED"/>
    <property type="match status" value="1"/>
</dbReference>
<comment type="caution">
    <text evidence="11">The sequence shown here is derived from an EMBL/GenBank/DDBJ whole genome shotgun (WGS) entry which is preliminary data.</text>
</comment>
<comment type="similarity">
    <text evidence="2">Belongs to the DRAM/TMEM150 family.</text>
</comment>
<evidence type="ECO:0000256" key="8">
    <source>
        <dbReference type="ARBA" id="ARBA00023270"/>
    </source>
</evidence>
<keyword evidence="12" id="KW-1185">Reference proteome</keyword>
<keyword evidence="5 9" id="KW-1133">Transmembrane helix</keyword>
<feature type="domain" description="CWH43-like N-terminal" evidence="10">
    <location>
        <begin position="314"/>
        <end position="521"/>
    </location>
</feature>
<dbReference type="InterPro" id="IPR050911">
    <property type="entry name" value="DRAM/TMEM150_Autophagy_Mod"/>
</dbReference>
<accession>A0A9Q0M2F0</accession>
<comment type="subcellular location">
    <subcellularLocation>
        <location evidence="1">Endomembrane system</location>
        <topology evidence="1">Multi-pass membrane protein</topology>
    </subcellularLocation>
</comment>
<dbReference type="Proteomes" id="UP001142055">
    <property type="component" value="Chromosome 3"/>
</dbReference>
<dbReference type="InterPro" id="IPR019402">
    <property type="entry name" value="CWH43_N"/>
</dbReference>
<dbReference type="Pfam" id="PF10277">
    <property type="entry name" value="Frag1"/>
    <property type="match status" value="1"/>
</dbReference>
<reference evidence="11" key="1">
    <citation type="submission" date="2022-12" db="EMBL/GenBank/DDBJ databases">
        <title>Genome assemblies of Blomia tropicalis.</title>
        <authorList>
            <person name="Cui Y."/>
        </authorList>
    </citation>
    <scope>NUCLEOTIDE SEQUENCE</scope>
    <source>
        <tissue evidence="11">Adult mites</tissue>
    </source>
</reference>
<evidence type="ECO:0000256" key="6">
    <source>
        <dbReference type="ARBA" id="ARBA00023136"/>
    </source>
</evidence>
<feature type="transmembrane region" description="Helical" evidence="9">
    <location>
        <begin position="383"/>
        <end position="404"/>
    </location>
</feature>
<evidence type="ECO:0000259" key="10">
    <source>
        <dbReference type="Pfam" id="PF10277"/>
    </source>
</evidence>
<dbReference type="GO" id="GO:0012505">
    <property type="term" value="C:endomembrane system"/>
    <property type="evidence" value="ECO:0007669"/>
    <property type="project" value="UniProtKB-SubCell"/>
</dbReference>
<name>A0A9Q0M2F0_BLOTA</name>
<dbReference type="Gene3D" id="3.20.20.70">
    <property type="entry name" value="Aldolase class I"/>
    <property type="match status" value="1"/>
</dbReference>
<feature type="transmembrane region" description="Helical" evidence="9">
    <location>
        <begin position="410"/>
        <end position="430"/>
    </location>
</feature>
<evidence type="ECO:0000256" key="1">
    <source>
        <dbReference type="ARBA" id="ARBA00004127"/>
    </source>
</evidence>
<sequence length="572" mass="64692">MAKAFELKKEKLYRFTGGMAAVATPFDKHGKLDINHIDSYAKYLVRIGVKGVYIIGTTGEGYSLALNEKISLIQAWRKAIDSLPNENRLVAVVNVSSTVVSEIFQLAAKVEELNFDGVALLPPIYYQATTICHLTKYIKQILDKCAQNTPFLYYHIPSFTNELKFELEDFIEHALNKIPQFVALKYTDSNIVRFASIQSKFGDKVNIFAGFEETLLATKLHGGRAAIGATFSFVHSSLHYQSLIEAFEAKQLEKANNEQKMITNFCASLRIDGNFFATLKNQLNKELENEGKVAKLDSYNKWLGANYIIYHLRYVVAILLGHVEVEFPYISDTGTHVPESNFFAQMLNLVACLVAITVYIRFKQVEQYYRDDLTTQSTKIFRLNRIANFFGLLSALGLSVVANFREIELFKIHLFGALMAFGFGATYCWFQTWLSYSMAPLVNSIAMARWRLFLSIVITINFLTTCVMGQISIHHFHGKDPTNWNPGDGGFVTHVISSVAEWIAALSLDFFILSFTKEFQTFTMQTPRILLLKSYDILESTTIDGGRIESRENLHSSFFADPSISSGTQIMH</sequence>
<keyword evidence="7" id="KW-0456">Lyase</keyword>
<evidence type="ECO:0000256" key="3">
    <source>
        <dbReference type="ARBA" id="ARBA00011881"/>
    </source>
</evidence>
<evidence type="ECO:0000256" key="2">
    <source>
        <dbReference type="ARBA" id="ARBA00006565"/>
    </source>
</evidence>
<dbReference type="PRINTS" id="PR00146">
    <property type="entry name" value="DHPICSNTHASE"/>
</dbReference>
<dbReference type="InterPro" id="IPR013785">
    <property type="entry name" value="Aldolase_TIM"/>
</dbReference>
<dbReference type="InterPro" id="IPR020624">
    <property type="entry name" value="Schiff_base-form_aldolases_CS"/>
</dbReference>
<proteinExistence type="inferred from homology"/>
<dbReference type="SUPFAM" id="SSF51569">
    <property type="entry name" value="Aldolase"/>
    <property type="match status" value="1"/>
</dbReference>
<keyword evidence="6 9" id="KW-0472">Membrane</keyword>
<keyword evidence="4 9" id="KW-0812">Transmembrane</keyword>
<dbReference type="Pfam" id="PF00701">
    <property type="entry name" value="DHDPS"/>
    <property type="match status" value="1"/>
</dbReference>
<dbReference type="PANTHER" id="PTHR21324:SF2">
    <property type="entry name" value="EG:22E5.9 PROTEIN"/>
    <property type="match status" value="1"/>
</dbReference>
<evidence type="ECO:0000256" key="9">
    <source>
        <dbReference type="SAM" id="Phobius"/>
    </source>
</evidence>
<evidence type="ECO:0000313" key="12">
    <source>
        <dbReference type="Proteomes" id="UP001142055"/>
    </source>
</evidence>
<feature type="transmembrane region" description="Helical" evidence="9">
    <location>
        <begin position="342"/>
        <end position="362"/>
    </location>
</feature>
<evidence type="ECO:0000256" key="7">
    <source>
        <dbReference type="ARBA" id="ARBA00023239"/>
    </source>
</evidence>
<comment type="subunit">
    <text evidence="3">Homotetramer.</text>
</comment>
<evidence type="ECO:0000256" key="4">
    <source>
        <dbReference type="ARBA" id="ARBA00022692"/>
    </source>
</evidence>
<feature type="transmembrane region" description="Helical" evidence="9">
    <location>
        <begin position="491"/>
        <end position="515"/>
    </location>
</feature>
<dbReference type="SMART" id="SM01130">
    <property type="entry name" value="DHDPS"/>
    <property type="match status" value="1"/>
</dbReference>
<evidence type="ECO:0000256" key="5">
    <source>
        <dbReference type="ARBA" id="ARBA00022989"/>
    </source>
</evidence>
<dbReference type="GO" id="GO:0016829">
    <property type="term" value="F:lyase activity"/>
    <property type="evidence" value="ECO:0007669"/>
    <property type="project" value="UniProtKB-KW"/>
</dbReference>
<protein>
    <recommendedName>
        <fullName evidence="10">CWH43-like N-terminal domain-containing protein</fullName>
    </recommendedName>
</protein>
<feature type="transmembrane region" description="Helical" evidence="9">
    <location>
        <begin position="302"/>
        <end position="322"/>
    </location>
</feature>
<evidence type="ECO:0000313" key="11">
    <source>
        <dbReference type="EMBL" id="KAJ6217669.1"/>
    </source>
</evidence>